<sequence>MLISPLAKTPSHQFSRSVLLKFGGYSSRMTKERNNPILIHSSIALLQEKFRQLQKLRETRVERDSLNSSSKGQDNVDGHTTLAKEPNTFRNHVVSSSPSPLLSLWPDTVSDKSHCSRSEELTSRKKRRVSSDSSAESCYIDDGVDTSLHL</sequence>
<protein>
    <submittedName>
        <fullName evidence="1">Uncharacterized protein</fullName>
    </submittedName>
</protein>
<evidence type="ECO:0000313" key="2">
    <source>
        <dbReference type="Proteomes" id="UP001057402"/>
    </source>
</evidence>
<name>A0ACB9QXT4_9MYRT</name>
<keyword evidence="2" id="KW-1185">Reference proteome</keyword>
<dbReference type="EMBL" id="CM042883">
    <property type="protein sequence ID" value="KAI4371622.1"/>
    <property type="molecule type" value="Genomic_DNA"/>
</dbReference>
<organism evidence="1 2">
    <name type="scientific">Melastoma candidum</name>
    <dbReference type="NCBI Taxonomy" id="119954"/>
    <lineage>
        <taxon>Eukaryota</taxon>
        <taxon>Viridiplantae</taxon>
        <taxon>Streptophyta</taxon>
        <taxon>Embryophyta</taxon>
        <taxon>Tracheophyta</taxon>
        <taxon>Spermatophyta</taxon>
        <taxon>Magnoliopsida</taxon>
        <taxon>eudicotyledons</taxon>
        <taxon>Gunneridae</taxon>
        <taxon>Pentapetalae</taxon>
        <taxon>rosids</taxon>
        <taxon>malvids</taxon>
        <taxon>Myrtales</taxon>
        <taxon>Melastomataceae</taxon>
        <taxon>Melastomatoideae</taxon>
        <taxon>Melastomateae</taxon>
        <taxon>Melastoma</taxon>
    </lineage>
</organism>
<evidence type="ECO:0000313" key="1">
    <source>
        <dbReference type="EMBL" id="KAI4371622.1"/>
    </source>
</evidence>
<gene>
    <name evidence="1" type="ORF">MLD38_009950</name>
</gene>
<dbReference type="Proteomes" id="UP001057402">
    <property type="component" value="Chromosome 4"/>
</dbReference>
<accession>A0ACB9QXT4</accession>
<proteinExistence type="predicted"/>
<reference evidence="2" key="1">
    <citation type="journal article" date="2023" name="Front. Plant Sci.">
        <title>Chromosomal-level genome assembly of Melastoma candidum provides insights into trichome evolution.</title>
        <authorList>
            <person name="Zhong Y."/>
            <person name="Wu W."/>
            <person name="Sun C."/>
            <person name="Zou P."/>
            <person name="Liu Y."/>
            <person name="Dai S."/>
            <person name="Zhou R."/>
        </authorList>
    </citation>
    <scope>NUCLEOTIDE SEQUENCE [LARGE SCALE GENOMIC DNA]</scope>
</reference>
<comment type="caution">
    <text evidence="1">The sequence shown here is derived from an EMBL/GenBank/DDBJ whole genome shotgun (WGS) entry which is preliminary data.</text>
</comment>